<gene>
    <name evidence="1" type="ORF">U27_03626</name>
</gene>
<organism evidence="1">
    <name type="scientific">Vecturithrix granuli</name>
    <dbReference type="NCBI Taxonomy" id="1499967"/>
    <lineage>
        <taxon>Bacteria</taxon>
        <taxon>Candidatus Moduliflexota</taxon>
        <taxon>Candidatus Vecturitrichia</taxon>
        <taxon>Candidatus Vecturitrichales</taxon>
        <taxon>Candidatus Vecturitrichaceae</taxon>
        <taxon>Candidatus Vecturithrix</taxon>
    </lineage>
</organism>
<dbReference type="EMBL" id="DF820465">
    <property type="protein sequence ID" value="GAK56663.1"/>
    <property type="molecule type" value="Genomic_DNA"/>
</dbReference>
<protein>
    <submittedName>
        <fullName evidence="1">Uncharacterized protein</fullName>
    </submittedName>
</protein>
<proteinExistence type="predicted"/>
<dbReference type="eggNOG" id="ENOG502ZN13">
    <property type="taxonomic scope" value="Bacteria"/>
</dbReference>
<reference evidence="1" key="1">
    <citation type="journal article" date="2015" name="PeerJ">
        <title>First genomic representation of candidate bacterial phylum KSB3 points to enhanced environmental sensing as a trigger of wastewater bulking.</title>
        <authorList>
            <person name="Sekiguchi Y."/>
            <person name="Ohashi A."/>
            <person name="Parks D.H."/>
            <person name="Yamauchi T."/>
            <person name="Tyson G.W."/>
            <person name="Hugenholtz P."/>
        </authorList>
    </citation>
    <scope>NUCLEOTIDE SEQUENCE [LARGE SCALE GENOMIC DNA]</scope>
</reference>
<dbReference type="Proteomes" id="UP000030661">
    <property type="component" value="Unassembled WGS sequence"/>
</dbReference>
<name>A0A081BWF8_VECG1</name>
<dbReference type="SUPFAM" id="SSF158622">
    <property type="entry name" value="YheA/YmcA-like"/>
    <property type="match status" value="1"/>
</dbReference>
<sequence>MQEYTRKDVMQAAKTFGKALAESEASIALTAAQHALKKDRQAQNLLSEYQTLQQAVQTAFMWKQIPHAQDMDALQRLEIEINTHPTLRALFDAQQQLKTTVETLNTEISDLLGIDFASNSRVGGCC</sequence>
<dbReference type="AlphaFoldDB" id="A0A081BWF8"/>
<evidence type="ECO:0000313" key="2">
    <source>
        <dbReference type="Proteomes" id="UP000030661"/>
    </source>
</evidence>
<dbReference type="Pfam" id="PF06133">
    <property type="entry name" value="Com_YlbF"/>
    <property type="match status" value="1"/>
</dbReference>
<dbReference type="HOGENOM" id="CLU_1977204_0_0_0"/>
<evidence type="ECO:0000313" key="1">
    <source>
        <dbReference type="EMBL" id="GAK56663.1"/>
    </source>
</evidence>
<accession>A0A081BWF8</accession>
<dbReference type="InterPro" id="IPR010368">
    <property type="entry name" value="Com_YlbF"/>
</dbReference>
<dbReference type="STRING" id="1499967.U27_03626"/>
<dbReference type="InterPro" id="IPR023378">
    <property type="entry name" value="YheA/YmcA-like_dom_sf"/>
</dbReference>
<dbReference type="Gene3D" id="1.20.1500.10">
    <property type="entry name" value="YheA/YmcA-like"/>
    <property type="match status" value="1"/>
</dbReference>
<keyword evidence="2" id="KW-1185">Reference proteome</keyword>